<accession>A0A1M5IR03</accession>
<dbReference type="RefSeq" id="WP_072961811.1">
    <property type="nucleotide sequence ID" value="NZ_FQUT01000013.1"/>
</dbReference>
<evidence type="ECO:0000313" key="2">
    <source>
        <dbReference type="Proteomes" id="UP000184518"/>
    </source>
</evidence>
<evidence type="ECO:0000313" key="1">
    <source>
        <dbReference type="EMBL" id="SHG30400.1"/>
    </source>
</evidence>
<protein>
    <submittedName>
        <fullName evidence="1">Uncharacterized protein</fullName>
    </submittedName>
</protein>
<name>A0A1M5IR03_9FLAO</name>
<dbReference type="EMBL" id="FQUT01000013">
    <property type="protein sequence ID" value="SHG30400.1"/>
    <property type="molecule type" value="Genomic_DNA"/>
</dbReference>
<dbReference type="Proteomes" id="UP000184518">
    <property type="component" value="Unassembled WGS sequence"/>
</dbReference>
<gene>
    <name evidence="1" type="ORF">SAMN05443633_11333</name>
</gene>
<reference evidence="2" key="1">
    <citation type="submission" date="2016-11" db="EMBL/GenBank/DDBJ databases">
        <authorList>
            <person name="Varghese N."/>
            <person name="Submissions S."/>
        </authorList>
    </citation>
    <scope>NUCLEOTIDE SEQUENCE [LARGE SCALE GENOMIC DNA]</scope>
    <source>
        <strain evidence="2">DSM 27619</strain>
    </source>
</reference>
<dbReference type="STRING" id="1416778.SAMN05443633_11333"/>
<sequence>MRNLIIFLSLPLYLSSNFLQVQYLQENDKTVAITGIENNSKIIYLFFKAEKTSSGLEKITLQEKKMVDGILKSNPLSDESNGEIGDFVISITDASGKEITRQVIENPLNPTREIYGEVISRNKISLQDAEFSVRYSCAEENQMVKVEKITTTGKQLLFTQRL</sequence>
<dbReference type="AlphaFoldDB" id="A0A1M5IR03"/>
<proteinExistence type="predicted"/>
<dbReference type="OrthoDB" id="1255866at2"/>
<organism evidence="1 2">
    <name type="scientific">Chryseobacterium arachidis</name>
    <dbReference type="NCBI Taxonomy" id="1416778"/>
    <lineage>
        <taxon>Bacteria</taxon>
        <taxon>Pseudomonadati</taxon>
        <taxon>Bacteroidota</taxon>
        <taxon>Flavobacteriia</taxon>
        <taxon>Flavobacteriales</taxon>
        <taxon>Weeksellaceae</taxon>
        <taxon>Chryseobacterium group</taxon>
        <taxon>Chryseobacterium</taxon>
    </lineage>
</organism>
<keyword evidence="2" id="KW-1185">Reference proteome</keyword>